<evidence type="ECO:0000313" key="3">
    <source>
        <dbReference type="Proteomes" id="UP000183940"/>
    </source>
</evidence>
<reference evidence="2" key="1">
    <citation type="submission" date="2016-10" db="EMBL/GenBank/DDBJ databases">
        <title>CRISPR-Cas defence system in Roseofilum reptotaenium: evidence of a bacteriophage-cyanobacterium arms race in the coral black band disease.</title>
        <authorList>
            <person name="Buerger P."/>
            <person name="Wood-Charlson E.M."/>
            <person name="Weynberg K.D."/>
            <person name="Willis B."/>
            <person name="Van Oppen M.J."/>
        </authorList>
    </citation>
    <scope>NUCLEOTIDE SEQUENCE [LARGE SCALE GENOMIC DNA]</scope>
    <source>
        <strain evidence="2">AO1-A</strain>
    </source>
</reference>
<name>A0A1L9QN05_9CYAN</name>
<evidence type="ECO:0000259" key="1">
    <source>
        <dbReference type="Pfam" id="PF14261"/>
    </source>
</evidence>
<dbReference type="Pfam" id="PF14261">
    <property type="entry name" value="DUF4351"/>
    <property type="match status" value="1"/>
</dbReference>
<dbReference type="PANTHER" id="PTHR34613">
    <property type="entry name" value="SLL0800 PROTEIN"/>
    <property type="match status" value="1"/>
</dbReference>
<evidence type="ECO:0000313" key="2">
    <source>
        <dbReference type="EMBL" id="OJJ24032.1"/>
    </source>
</evidence>
<dbReference type="InterPro" id="IPR025587">
    <property type="entry name" value="DUF4351"/>
</dbReference>
<dbReference type="EMBL" id="MLAW01000039">
    <property type="protein sequence ID" value="OJJ24032.1"/>
    <property type="molecule type" value="Genomic_DNA"/>
</dbReference>
<keyword evidence="3" id="KW-1185">Reference proteome</keyword>
<accession>A0A1L9QN05</accession>
<dbReference type="PANTHER" id="PTHR34613:SF1">
    <property type="entry name" value="SLL6017 PROTEIN"/>
    <property type="match status" value="1"/>
</dbReference>
<dbReference type="NCBIfam" id="TIGR01784">
    <property type="entry name" value="T_den_put_tspse"/>
    <property type="match status" value="1"/>
</dbReference>
<dbReference type="InterPro" id="IPR010106">
    <property type="entry name" value="RpnA"/>
</dbReference>
<comment type="caution">
    <text evidence="2">The sequence shown here is derived from an EMBL/GenBank/DDBJ whole genome shotgun (WGS) entry which is preliminary data.</text>
</comment>
<dbReference type="AlphaFoldDB" id="A0A1L9QN05"/>
<organism evidence="2 3">
    <name type="scientific">Roseofilum reptotaenium AO1-A</name>
    <dbReference type="NCBI Taxonomy" id="1925591"/>
    <lineage>
        <taxon>Bacteria</taxon>
        <taxon>Bacillati</taxon>
        <taxon>Cyanobacteriota</taxon>
        <taxon>Cyanophyceae</taxon>
        <taxon>Desertifilales</taxon>
        <taxon>Desertifilaceae</taxon>
        <taxon>Roseofilum</taxon>
    </lineage>
</organism>
<proteinExistence type="predicted"/>
<feature type="domain" description="DUF4351" evidence="1">
    <location>
        <begin position="226"/>
        <end position="284"/>
    </location>
</feature>
<gene>
    <name evidence="2" type="ORF">BI308_18780</name>
</gene>
<protein>
    <recommendedName>
        <fullName evidence="1">DUF4351 domain-containing protein</fullName>
    </recommendedName>
</protein>
<dbReference type="STRING" id="1925591.BI308_18780"/>
<dbReference type="Proteomes" id="UP000183940">
    <property type="component" value="Unassembled WGS sequence"/>
</dbReference>
<sequence length="291" mass="33311">MAYDNTCKYLAEKFPESFIQWLLPLVPPTPVEVLKTELIQEPIRADSVTFLKAGNQILHIEFETRPYSQPPLPFRMLDYYVRLKRQYGGSVHQVVIFLRETTSEQVLVSQYEDGETQHPYQVIRLWEQDPNLLLSSPGLLPLATLSKTTEPRQLLQQVADRVATIEERKQQVNILACSQVLAGLRFDKTLIKQLLRKETMRESVIYQEIHEEGLLEGIQRGIQQGIQRGVQREASLVIRLLTRRVGKLSPELQAQIQSLSVETLEDLGEALLDFTAVEDLVSWLGDNAGHR</sequence>